<name>A0A0K2TS69_LEPSM</name>
<dbReference type="AlphaFoldDB" id="A0A0K2TS69"/>
<organism evidence="1">
    <name type="scientific">Lepeophtheirus salmonis</name>
    <name type="common">Salmon louse</name>
    <name type="synonym">Caligus salmonis</name>
    <dbReference type="NCBI Taxonomy" id="72036"/>
    <lineage>
        <taxon>Eukaryota</taxon>
        <taxon>Metazoa</taxon>
        <taxon>Ecdysozoa</taxon>
        <taxon>Arthropoda</taxon>
        <taxon>Crustacea</taxon>
        <taxon>Multicrustacea</taxon>
        <taxon>Hexanauplia</taxon>
        <taxon>Copepoda</taxon>
        <taxon>Siphonostomatoida</taxon>
        <taxon>Caligidae</taxon>
        <taxon>Lepeophtheirus</taxon>
    </lineage>
</organism>
<accession>A0A0K2TS69</accession>
<reference evidence="1" key="1">
    <citation type="submission" date="2014-05" db="EMBL/GenBank/DDBJ databases">
        <authorList>
            <person name="Chronopoulou M."/>
        </authorList>
    </citation>
    <scope>NUCLEOTIDE SEQUENCE</scope>
    <source>
        <tissue evidence="1">Whole organism</tissue>
    </source>
</reference>
<dbReference type="EMBL" id="HACA01011513">
    <property type="protein sequence ID" value="CDW28874.1"/>
    <property type="molecule type" value="Transcribed_RNA"/>
</dbReference>
<protein>
    <submittedName>
        <fullName evidence="1">Uncharacterized protein</fullName>
    </submittedName>
</protein>
<sequence>MSIFNDEFIIMAETILTTPSGSPYLYSYSTMNLSMPLSNAFSKSSKKIVAHLDDARKSIPSCIECGISSSRRDGIKPF</sequence>
<proteinExistence type="predicted"/>
<evidence type="ECO:0000313" key="1">
    <source>
        <dbReference type="EMBL" id="CDW28874.1"/>
    </source>
</evidence>